<organism evidence="2 3">
    <name type="scientific">Pedococcus aerophilus</name>
    <dbReference type="NCBI Taxonomy" id="436356"/>
    <lineage>
        <taxon>Bacteria</taxon>
        <taxon>Bacillati</taxon>
        <taxon>Actinomycetota</taxon>
        <taxon>Actinomycetes</taxon>
        <taxon>Micrococcales</taxon>
        <taxon>Intrasporangiaceae</taxon>
        <taxon>Pedococcus</taxon>
    </lineage>
</organism>
<reference evidence="2 3" key="1">
    <citation type="journal article" date="2019" name="Int. J. Syst. Evol. Microbiol.">
        <title>The Global Catalogue of Microorganisms (GCM) 10K type strain sequencing project: providing services to taxonomists for standard genome sequencing and annotation.</title>
        <authorList>
            <consortium name="The Broad Institute Genomics Platform"/>
            <consortium name="The Broad Institute Genome Sequencing Center for Infectious Disease"/>
            <person name="Wu L."/>
            <person name="Ma J."/>
        </authorList>
    </citation>
    <scope>NUCLEOTIDE SEQUENCE [LARGE SCALE GENOMIC DNA]</scope>
    <source>
        <strain evidence="2 3">JCM 16378</strain>
    </source>
</reference>
<gene>
    <name evidence="2" type="ORF">GCM10009867_24880</name>
</gene>
<dbReference type="Pfam" id="PF13223">
    <property type="entry name" value="DUF4031"/>
    <property type="match status" value="1"/>
</dbReference>
<sequence length="246" mass="27399">MTIWIDPPAWPAHGRLWSHLVSDTSYAELHDFAAAQGIPRRGFEGDHYDVPEERYAALVAAGAQEVPGKEIVRILQRSGLRIQKRRHEKVIHSVPDAPWLPNGSRADVITSRQQDPPAGTVVVRVVLTRGADLLVLERLTGGLDLPSAPVGDLDPQEALRRLLEVVAGPRHDLAPSLLGYVRNSVPTPDEEYPWPVPKACFAVWHAELRHDLDTGVGRWVGRDEAVAALRERHWWPLVAQLQDSSR</sequence>
<proteinExistence type="predicted"/>
<dbReference type="Proteomes" id="UP001501326">
    <property type="component" value="Unassembled WGS sequence"/>
</dbReference>
<comment type="caution">
    <text evidence="2">The sequence shown here is derived from an EMBL/GenBank/DDBJ whole genome shotgun (WGS) entry which is preliminary data.</text>
</comment>
<accession>A0ABN3UR73</accession>
<dbReference type="InterPro" id="IPR025109">
    <property type="entry name" value="DUF4031"/>
</dbReference>
<name>A0ABN3UR73_9MICO</name>
<evidence type="ECO:0000313" key="2">
    <source>
        <dbReference type="EMBL" id="GAA2737499.1"/>
    </source>
</evidence>
<keyword evidence="3" id="KW-1185">Reference proteome</keyword>
<dbReference type="EMBL" id="BAAARN010000003">
    <property type="protein sequence ID" value="GAA2737499.1"/>
    <property type="molecule type" value="Genomic_DNA"/>
</dbReference>
<feature type="domain" description="DUF4031" evidence="1">
    <location>
        <begin position="3"/>
        <end position="77"/>
    </location>
</feature>
<evidence type="ECO:0000259" key="1">
    <source>
        <dbReference type="Pfam" id="PF13223"/>
    </source>
</evidence>
<dbReference type="RefSeq" id="WP_344193858.1">
    <property type="nucleotide sequence ID" value="NZ_BAAARN010000003.1"/>
</dbReference>
<protein>
    <recommendedName>
        <fullName evidence="1">DUF4031 domain-containing protein</fullName>
    </recommendedName>
</protein>
<evidence type="ECO:0000313" key="3">
    <source>
        <dbReference type="Proteomes" id="UP001501326"/>
    </source>
</evidence>